<dbReference type="PANTHER" id="PTHR43677:SF4">
    <property type="entry name" value="QUINONE OXIDOREDUCTASE-LIKE PROTEIN 2"/>
    <property type="match status" value="1"/>
</dbReference>
<dbReference type="InterPro" id="IPR051397">
    <property type="entry name" value="Zn-ADH-like_protein"/>
</dbReference>
<dbReference type="CDD" id="cd05195">
    <property type="entry name" value="enoyl_red"/>
    <property type="match status" value="1"/>
</dbReference>
<evidence type="ECO:0000256" key="4">
    <source>
        <dbReference type="SAM" id="MobiDB-lite"/>
    </source>
</evidence>
<keyword evidence="2" id="KW-0804">Transcription</keyword>
<gene>
    <name evidence="6" type="ORF">N7449_010281</name>
</gene>
<dbReference type="Gene3D" id="3.90.180.10">
    <property type="entry name" value="Medium-chain alcohol dehydrogenases, catalytic domain"/>
    <property type="match status" value="1"/>
</dbReference>
<keyword evidence="6" id="KW-0378">Hydrolase</keyword>
<dbReference type="InterPro" id="IPR011032">
    <property type="entry name" value="GroES-like_sf"/>
</dbReference>
<feature type="domain" description="Enoyl reductase (ER)" evidence="5">
    <location>
        <begin position="86"/>
        <end position="362"/>
    </location>
</feature>
<dbReference type="GO" id="GO:0016740">
    <property type="term" value="F:transferase activity"/>
    <property type="evidence" value="ECO:0007669"/>
    <property type="project" value="UniProtKB-KW"/>
</dbReference>
<keyword evidence="1" id="KW-0805">Transcription regulation</keyword>
<reference evidence="6" key="1">
    <citation type="submission" date="2022-11" db="EMBL/GenBank/DDBJ databases">
        <authorList>
            <person name="Petersen C."/>
        </authorList>
    </citation>
    <scope>NUCLEOTIDE SEQUENCE</scope>
    <source>
        <strain evidence="6">IBT 20477</strain>
    </source>
</reference>
<dbReference type="OrthoDB" id="4356994at2759"/>
<dbReference type="EMBL" id="JAPQKQ010000007">
    <property type="protein sequence ID" value="KAJ5187287.1"/>
    <property type="molecule type" value="Genomic_DNA"/>
</dbReference>
<evidence type="ECO:0000313" key="7">
    <source>
        <dbReference type="Proteomes" id="UP001150942"/>
    </source>
</evidence>
<name>A0A9W9J0A8_9EURO</name>
<dbReference type="SUPFAM" id="SSF50129">
    <property type="entry name" value="GroES-like"/>
    <property type="match status" value="1"/>
</dbReference>
<dbReference type="AlphaFoldDB" id="A0A9W9J0A8"/>
<evidence type="ECO:0000259" key="5">
    <source>
        <dbReference type="SMART" id="SM00829"/>
    </source>
</evidence>
<evidence type="ECO:0000256" key="3">
    <source>
        <dbReference type="ARBA" id="ARBA00023242"/>
    </source>
</evidence>
<dbReference type="GO" id="GO:0016491">
    <property type="term" value="F:oxidoreductase activity"/>
    <property type="evidence" value="ECO:0007669"/>
    <property type="project" value="InterPro"/>
</dbReference>
<dbReference type="GO" id="GO:0016787">
    <property type="term" value="F:hydrolase activity"/>
    <property type="evidence" value="ECO:0007669"/>
    <property type="project" value="UniProtKB-KW"/>
</dbReference>
<dbReference type="InterPro" id="IPR020843">
    <property type="entry name" value="ER"/>
</dbReference>
<keyword evidence="3" id="KW-0539">Nucleus</keyword>
<accession>A0A9W9J0A8</accession>
<dbReference type="SUPFAM" id="SSF51735">
    <property type="entry name" value="NAD(P)-binding Rossmann-fold domains"/>
    <property type="match status" value="1"/>
</dbReference>
<comment type="caution">
    <text evidence="6">The sequence shown here is derived from an EMBL/GenBank/DDBJ whole genome shotgun (WGS) entry which is preliminary data.</text>
</comment>
<dbReference type="PANTHER" id="PTHR43677">
    <property type="entry name" value="SHORT-CHAIN DEHYDROGENASE/REDUCTASE"/>
    <property type="match status" value="1"/>
</dbReference>
<evidence type="ECO:0000313" key="6">
    <source>
        <dbReference type="EMBL" id="KAJ5187287.1"/>
    </source>
</evidence>
<keyword evidence="6" id="KW-0808">Transferase</keyword>
<dbReference type="InterPro" id="IPR036291">
    <property type="entry name" value="NAD(P)-bd_dom_sf"/>
</dbReference>
<sequence length="362" mass="39579">MEFAQERPKPRSSTMSKKENSHPSGRLACDTTEVKILGKVGCDPADPKRGRCTRLGYDCSYQGRRQHPAAQADLPRQLSELQDRLGTYPSLSILPPEPPGDHERLVQRLLNHATPIDRGFEEFDLLTNLAEGIPGFGETVDLALTPGILPLLYEDTPPLPLSLGSNYALGPKQGRCNSPTDFSHEIGGVVTRVGAATIGYALGDRVIEFSLDKFATIQRIHKSLLQKLQPGETLPEMASLPMAYTTALYGLKNLAHLQESETILILPSSGLAGAAAIGISRAFGGYPYVIATSATEAEFIRSHFELDSSQVILTSEVSKLRDMNGQYKVDVIFASPKRHRKQMTMLTVFGPRMCDLTTLFGL</sequence>
<proteinExistence type="predicted"/>
<protein>
    <submittedName>
        <fullName evidence="6">Acyl transferase/acyl hydrolase/lysophospholipase</fullName>
    </submittedName>
</protein>
<dbReference type="Proteomes" id="UP001150942">
    <property type="component" value="Unassembled WGS sequence"/>
</dbReference>
<keyword evidence="7" id="KW-1185">Reference proteome</keyword>
<dbReference type="GO" id="GO:0000981">
    <property type="term" value="F:DNA-binding transcription factor activity, RNA polymerase II-specific"/>
    <property type="evidence" value="ECO:0007669"/>
    <property type="project" value="InterPro"/>
</dbReference>
<organism evidence="6 7">
    <name type="scientific">Penicillium cf. viridicatum</name>
    <dbReference type="NCBI Taxonomy" id="2972119"/>
    <lineage>
        <taxon>Eukaryota</taxon>
        <taxon>Fungi</taxon>
        <taxon>Dikarya</taxon>
        <taxon>Ascomycota</taxon>
        <taxon>Pezizomycotina</taxon>
        <taxon>Eurotiomycetes</taxon>
        <taxon>Eurotiomycetidae</taxon>
        <taxon>Eurotiales</taxon>
        <taxon>Aspergillaceae</taxon>
        <taxon>Penicillium</taxon>
    </lineage>
</organism>
<evidence type="ECO:0000256" key="2">
    <source>
        <dbReference type="ARBA" id="ARBA00023163"/>
    </source>
</evidence>
<dbReference type="CDD" id="cd00067">
    <property type="entry name" value="GAL4"/>
    <property type="match status" value="1"/>
</dbReference>
<feature type="region of interest" description="Disordered" evidence="4">
    <location>
        <begin position="1"/>
        <end position="27"/>
    </location>
</feature>
<dbReference type="InterPro" id="IPR001138">
    <property type="entry name" value="Zn2Cys6_DnaBD"/>
</dbReference>
<dbReference type="GO" id="GO:0008270">
    <property type="term" value="F:zinc ion binding"/>
    <property type="evidence" value="ECO:0007669"/>
    <property type="project" value="InterPro"/>
</dbReference>
<evidence type="ECO:0000256" key="1">
    <source>
        <dbReference type="ARBA" id="ARBA00023015"/>
    </source>
</evidence>
<dbReference type="SMART" id="SM00829">
    <property type="entry name" value="PKS_ER"/>
    <property type="match status" value="1"/>
</dbReference>
<reference evidence="6" key="2">
    <citation type="journal article" date="2023" name="IMA Fungus">
        <title>Comparative genomic study of the Penicillium genus elucidates a diverse pangenome and 15 lateral gene transfer events.</title>
        <authorList>
            <person name="Petersen C."/>
            <person name="Sorensen T."/>
            <person name="Nielsen M.R."/>
            <person name="Sondergaard T.E."/>
            <person name="Sorensen J.L."/>
            <person name="Fitzpatrick D.A."/>
            <person name="Frisvad J.C."/>
            <person name="Nielsen K.L."/>
        </authorList>
    </citation>
    <scope>NUCLEOTIDE SEQUENCE</scope>
    <source>
        <strain evidence="6">IBT 20477</strain>
    </source>
</reference>